<dbReference type="InterPro" id="IPR051311">
    <property type="entry name" value="DedA_domain"/>
</dbReference>
<keyword evidence="4" id="KW-1185">Reference proteome</keyword>
<evidence type="ECO:0000256" key="1">
    <source>
        <dbReference type="SAM" id="Phobius"/>
    </source>
</evidence>
<proteinExistence type="predicted"/>
<gene>
    <name evidence="3" type="ORF">QTP81_00265</name>
</gene>
<evidence type="ECO:0000313" key="4">
    <source>
        <dbReference type="Proteomes" id="UP001234343"/>
    </source>
</evidence>
<dbReference type="PANTHER" id="PTHR42709:SF4">
    <property type="entry name" value="INNER MEMBRANE PROTEIN YQAA"/>
    <property type="match status" value="1"/>
</dbReference>
<feature type="transmembrane region" description="Helical" evidence="1">
    <location>
        <begin position="29"/>
        <end position="54"/>
    </location>
</feature>
<name>A0ABT7SU42_9ALTE</name>
<dbReference type="InterPro" id="IPR032816">
    <property type="entry name" value="VTT_dom"/>
</dbReference>
<feature type="domain" description="VTT" evidence="2">
    <location>
        <begin position="14"/>
        <end position="127"/>
    </location>
</feature>
<protein>
    <submittedName>
        <fullName evidence="3">YqaA family protein</fullName>
    </submittedName>
</protein>
<reference evidence="3 4" key="1">
    <citation type="submission" date="2023-06" db="EMBL/GenBank/DDBJ databases">
        <title>Alteromonas sp. ASW11-36 isolated from intertidal sand.</title>
        <authorList>
            <person name="Li Y."/>
        </authorList>
    </citation>
    <scope>NUCLEOTIDE SEQUENCE [LARGE SCALE GENOMIC DNA]</scope>
    <source>
        <strain evidence="3 4">ASW11-36</strain>
    </source>
</reference>
<dbReference type="RefSeq" id="WP_289362926.1">
    <property type="nucleotide sequence ID" value="NZ_JAUCBP010000001.1"/>
</dbReference>
<organism evidence="3 4">
    <name type="scientific">Alteromonas arenosi</name>
    <dbReference type="NCBI Taxonomy" id="3055817"/>
    <lineage>
        <taxon>Bacteria</taxon>
        <taxon>Pseudomonadati</taxon>
        <taxon>Pseudomonadota</taxon>
        <taxon>Gammaproteobacteria</taxon>
        <taxon>Alteromonadales</taxon>
        <taxon>Alteromonadaceae</taxon>
        <taxon>Alteromonas/Salinimonas group</taxon>
        <taxon>Alteromonas</taxon>
    </lineage>
</organism>
<comment type="caution">
    <text evidence="3">The sequence shown here is derived from an EMBL/GenBank/DDBJ whole genome shotgun (WGS) entry which is preliminary data.</text>
</comment>
<dbReference type="PANTHER" id="PTHR42709">
    <property type="entry name" value="ALKALINE PHOSPHATASE LIKE PROTEIN"/>
    <property type="match status" value="1"/>
</dbReference>
<evidence type="ECO:0000313" key="3">
    <source>
        <dbReference type="EMBL" id="MDM7859034.1"/>
    </source>
</evidence>
<dbReference type="Pfam" id="PF09335">
    <property type="entry name" value="VTT_dom"/>
    <property type="match status" value="1"/>
</dbReference>
<dbReference type="EMBL" id="JAUCBP010000001">
    <property type="protein sequence ID" value="MDM7859034.1"/>
    <property type="molecule type" value="Genomic_DNA"/>
</dbReference>
<keyword evidence="1" id="KW-0812">Transmembrane</keyword>
<keyword evidence="1" id="KW-1133">Transmembrane helix</keyword>
<feature type="transmembrane region" description="Helical" evidence="1">
    <location>
        <begin position="75"/>
        <end position="92"/>
    </location>
</feature>
<keyword evidence="1" id="KW-0472">Membrane</keyword>
<evidence type="ECO:0000259" key="2">
    <source>
        <dbReference type="Pfam" id="PF09335"/>
    </source>
</evidence>
<dbReference type="Proteomes" id="UP001234343">
    <property type="component" value="Unassembled WGS sequence"/>
</dbReference>
<sequence length="135" mass="14589">MAAFLAATLLPLSSEVVLTALIVQGDPVVTLVIVASIGNVLGSLTNYALGLYAGRPLAQRWLSISDKTLNEAEGRFRRYGLWSLTMCWVPVIGDPLTVVAGLIRVPVIWFVFIVSIAKTTRYIILSQMVLATLSA</sequence>
<accession>A0ABT7SU42</accession>